<sequence length="270" mass="29321">MSKAFSKRVLVLHGYAQNANIFSKRIAGLRKQAKDIDMVIVDAPHILKLEDLFEDSEVNDDPGHAARGWWKFTDPAKTVCVGMEETLLFLRDLLKEKRFDGVFGFSQGAGLACLLSAILERPDSYPGFLIDDQPVHPPFEFCISAAGFKSRDPISSRILNEGFSTPTLHIVGKADHIISLEYTQSILDVSRNKRIEEHDGGHFIPSKAPWRKFLIEWMRKGPEGDVPSPGAETTSAAVTPAASGTATPVGDGIAVATPPISAPGNSDPAS</sequence>
<dbReference type="PANTHER" id="PTHR48070:SF6">
    <property type="entry name" value="ESTERASE OVCA2"/>
    <property type="match status" value="1"/>
</dbReference>
<proteinExistence type="predicted"/>
<feature type="region of interest" description="Disordered" evidence="2">
    <location>
        <begin position="221"/>
        <end position="270"/>
    </location>
</feature>
<dbReference type="Gene3D" id="3.40.50.1820">
    <property type="entry name" value="alpha/beta hydrolase"/>
    <property type="match status" value="1"/>
</dbReference>
<protein>
    <submittedName>
        <fullName evidence="4">Family of serine hydrolases 3</fullName>
        <ecNumber evidence="4">1.5.1.3</ecNumber>
    </submittedName>
</protein>
<keyword evidence="1 4" id="KW-0378">Hydrolase</keyword>
<dbReference type="Pfam" id="PF03959">
    <property type="entry name" value="FSH1"/>
    <property type="match status" value="1"/>
</dbReference>
<evidence type="ECO:0000313" key="5">
    <source>
        <dbReference type="Proteomes" id="UP001498398"/>
    </source>
</evidence>
<evidence type="ECO:0000259" key="3">
    <source>
        <dbReference type="Pfam" id="PF03959"/>
    </source>
</evidence>
<reference evidence="4 5" key="1">
    <citation type="submission" date="2024-01" db="EMBL/GenBank/DDBJ databases">
        <title>A draft genome for the cacao thread blight pathogen Marasmiellus scandens.</title>
        <authorList>
            <person name="Baruah I.K."/>
            <person name="Leung J."/>
            <person name="Bukari Y."/>
            <person name="Amoako-Attah I."/>
            <person name="Meinhardt L.W."/>
            <person name="Bailey B.A."/>
            <person name="Cohen S.P."/>
        </authorList>
    </citation>
    <scope>NUCLEOTIDE SEQUENCE [LARGE SCALE GENOMIC DNA]</scope>
    <source>
        <strain evidence="4 5">GH-19</strain>
    </source>
</reference>
<dbReference type="GO" id="GO:0016787">
    <property type="term" value="F:hydrolase activity"/>
    <property type="evidence" value="ECO:0007669"/>
    <property type="project" value="UniProtKB-KW"/>
</dbReference>
<evidence type="ECO:0000256" key="2">
    <source>
        <dbReference type="SAM" id="MobiDB-lite"/>
    </source>
</evidence>
<name>A0ABR1JK53_9AGAR</name>
<organism evidence="4 5">
    <name type="scientific">Marasmiellus scandens</name>
    <dbReference type="NCBI Taxonomy" id="2682957"/>
    <lineage>
        <taxon>Eukaryota</taxon>
        <taxon>Fungi</taxon>
        <taxon>Dikarya</taxon>
        <taxon>Basidiomycota</taxon>
        <taxon>Agaricomycotina</taxon>
        <taxon>Agaricomycetes</taxon>
        <taxon>Agaricomycetidae</taxon>
        <taxon>Agaricales</taxon>
        <taxon>Marasmiineae</taxon>
        <taxon>Omphalotaceae</taxon>
        <taxon>Marasmiellus</taxon>
    </lineage>
</organism>
<accession>A0ABR1JK53</accession>
<dbReference type="SUPFAM" id="SSF53474">
    <property type="entry name" value="alpha/beta-Hydrolases"/>
    <property type="match status" value="1"/>
</dbReference>
<dbReference type="PANTHER" id="PTHR48070">
    <property type="entry name" value="ESTERASE OVCA2"/>
    <property type="match status" value="1"/>
</dbReference>
<dbReference type="InterPro" id="IPR050593">
    <property type="entry name" value="LovG"/>
</dbReference>
<dbReference type="Proteomes" id="UP001498398">
    <property type="component" value="Unassembled WGS sequence"/>
</dbReference>
<gene>
    <name evidence="4" type="primary">FSH3_2</name>
    <name evidence="4" type="ORF">VKT23_008769</name>
</gene>
<dbReference type="InterPro" id="IPR005645">
    <property type="entry name" value="FSH-like_dom"/>
</dbReference>
<keyword evidence="4" id="KW-0560">Oxidoreductase</keyword>
<evidence type="ECO:0000256" key="1">
    <source>
        <dbReference type="ARBA" id="ARBA00022801"/>
    </source>
</evidence>
<feature type="domain" description="Serine hydrolase" evidence="3">
    <location>
        <begin position="6"/>
        <end position="212"/>
    </location>
</feature>
<keyword evidence="5" id="KW-1185">Reference proteome</keyword>
<feature type="compositionally biased region" description="Polar residues" evidence="2">
    <location>
        <begin position="231"/>
        <end position="246"/>
    </location>
</feature>
<dbReference type="EMBL" id="JBANRG010000014">
    <property type="protein sequence ID" value="KAK7460840.1"/>
    <property type="molecule type" value="Genomic_DNA"/>
</dbReference>
<comment type="caution">
    <text evidence="4">The sequence shown here is derived from an EMBL/GenBank/DDBJ whole genome shotgun (WGS) entry which is preliminary data.</text>
</comment>
<dbReference type="EC" id="1.5.1.3" evidence="4"/>
<dbReference type="InterPro" id="IPR029058">
    <property type="entry name" value="AB_hydrolase_fold"/>
</dbReference>
<dbReference type="GO" id="GO:0004146">
    <property type="term" value="F:dihydrofolate reductase activity"/>
    <property type="evidence" value="ECO:0007669"/>
    <property type="project" value="UniProtKB-EC"/>
</dbReference>
<evidence type="ECO:0000313" key="4">
    <source>
        <dbReference type="EMBL" id="KAK7460840.1"/>
    </source>
</evidence>